<dbReference type="OrthoDB" id="9815686at2"/>
<evidence type="ECO:0000313" key="2">
    <source>
        <dbReference type="EMBL" id="SNZ20822.1"/>
    </source>
</evidence>
<feature type="transmembrane region" description="Helical" evidence="1">
    <location>
        <begin position="35"/>
        <end position="57"/>
    </location>
</feature>
<feature type="transmembrane region" description="Helical" evidence="1">
    <location>
        <begin position="93"/>
        <end position="111"/>
    </location>
</feature>
<dbReference type="AlphaFoldDB" id="A0A285PGI4"/>
<feature type="transmembrane region" description="Helical" evidence="1">
    <location>
        <begin position="63"/>
        <end position="81"/>
    </location>
</feature>
<keyword evidence="1" id="KW-1133">Transmembrane helix</keyword>
<dbReference type="RefSeq" id="WP_097155207.1">
    <property type="nucleotide sequence ID" value="NZ_OBEL01000006.1"/>
</dbReference>
<keyword evidence="1" id="KW-0472">Membrane</keyword>
<dbReference type="InterPro" id="IPR018750">
    <property type="entry name" value="DUF2306_membrane"/>
</dbReference>
<dbReference type="EMBL" id="OBEL01000006">
    <property type="protein sequence ID" value="SNZ20822.1"/>
    <property type="molecule type" value="Genomic_DNA"/>
</dbReference>
<feature type="transmembrane region" description="Helical" evidence="1">
    <location>
        <begin position="6"/>
        <end position="23"/>
    </location>
</feature>
<protein>
    <submittedName>
        <fullName evidence="2">Uncharacterized membrane protein</fullName>
    </submittedName>
</protein>
<reference evidence="2 3" key="1">
    <citation type="submission" date="2017-09" db="EMBL/GenBank/DDBJ databases">
        <authorList>
            <person name="Ehlers B."/>
            <person name="Leendertz F.H."/>
        </authorList>
    </citation>
    <scope>NUCLEOTIDE SEQUENCE [LARGE SCALE GENOMIC DNA]</scope>
    <source>
        <strain evidence="2 3">DSM 18289</strain>
    </source>
</reference>
<dbReference type="Proteomes" id="UP000219439">
    <property type="component" value="Unassembled WGS sequence"/>
</dbReference>
<accession>A0A285PGI4</accession>
<name>A0A285PGI4_9HYPH</name>
<evidence type="ECO:0000313" key="3">
    <source>
        <dbReference type="Proteomes" id="UP000219439"/>
    </source>
</evidence>
<proteinExistence type="predicted"/>
<organism evidence="2 3">
    <name type="scientific">Cohaesibacter gelatinilyticus</name>
    <dbReference type="NCBI Taxonomy" id="372072"/>
    <lineage>
        <taxon>Bacteria</taxon>
        <taxon>Pseudomonadati</taxon>
        <taxon>Pseudomonadota</taxon>
        <taxon>Alphaproteobacteria</taxon>
        <taxon>Hyphomicrobiales</taxon>
        <taxon>Cohaesibacteraceae</taxon>
    </lineage>
</organism>
<sequence length="127" mass="14171">MVGLHLYSALGALLLGGLLFWIPKGTFAHRLMGRIWMMLMLVTALSAFGLSSGMMLGMYFSPLHGLAIYTLFMLWNAYRYVRAGHIGAHRKAVLGLYWGALVIPGTIAVLWPGRFLNQLVMGWIELM</sequence>
<dbReference type="Pfam" id="PF10067">
    <property type="entry name" value="DUF2306"/>
    <property type="match status" value="1"/>
</dbReference>
<gene>
    <name evidence="2" type="ORF">SAMN06265368_3933</name>
</gene>
<keyword evidence="3" id="KW-1185">Reference proteome</keyword>
<evidence type="ECO:0000256" key="1">
    <source>
        <dbReference type="SAM" id="Phobius"/>
    </source>
</evidence>
<keyword evidence="1" id="KW-0812">Transmembrane</keyword>